<evidence type="ECO:0000256" key="1">
    <source>
        <dbReference type="ARBA" id="ARBA00010923"/>
    </source>
</evidence>
<dbReference type="EMBL" id="CAJA01000400">
    <property type="protein sequence ID" value="CCH74582.1"/>
    <property type="molecule type" value="Genomic_DNA"/>
</dbReference>
<dbReference type="STRING" id="1193182.BN11_4590006"/>
<organism evidence="5 6">
    <name type="scientific">Nostocoides australiense Ben110</name>
    <dbReference type="NCBI Taxonomy" id="1193182"/>
    <lineage>
        <taxon>Bacteria</taxon>
        <taxon>Bacillati</taxon>
        <taxon>Actinomycetota</taxon>
        <taxon>Actinomycetes</taxon>
        <taxon>Micrococcales</taxon>
        <taxon>Intrasporangiaceae</taxon>
        <taxon>Nostocoides</taxon>
    </lineage>
</organism>
<dbReference type="PANTHER" id="PTHR30408:SF12">
    <property type="entry name" value="TYPE I RESTRICTION ENZYME MJAVIII SPECIFICITY SUBUNIT"/>
    <property type="match status" value="1"/>
</dbReference>
<comment type="similarity">
    <text evidence="1">Belongs to the type-I restriction system S methylase family.</text>
</comment>
<dbReference type="InterPro" id="IPR044946">
    <property type="entry name" value="Restrct_endonuc_typeI_TRD_sf"/>
</dbReference>
<dbReference type="PANTHER" id="PTHR30408">
    <property type="entry name" value="TYPE-1 RESTRICTION ENZYME ECOKI SPECIFICITY PROTEIN"/>
    <property type="match status" value="1"/>
</dbReference>
<reference evidence="5 6" key="1">
    <citation type="journal article" date="2013" name="ISME J.">
        <title>A metabolic model for members of the genus Tetrasphaera involved in enhanced biological phosphorus removal.</title>
        <authorList>
            <person name="Kristiansen R."/>
            <person name="Nguyen H.T.T."/>
            <person name="Saunders A.M."/>
            <person name="Nielsen J.L."/>
            <person name="Wimmer R."/>
            <person name="Le V.Q."/>
            <person name="McIlroy S.J."/>
            <person name="Petrovski S."/>
            <person name="Seviour R.J."/>
            <person name="Calteau A."/>
            <person name="Nielsen K.L."/>
            <person name="Nielsen P.H."/>
        </authorList>
    </citation>
    <scope>NUCLEOTIDE SEQUENCE [LARGE SCALE GENOMIC DNA]</scope>
    <source>
        <strain evidence="5 6">Ben110</strain>
    </source>
</reference>
<dbReference type="CDD" id="cd17248">
    <property type="entry name" value="RMtype1_S_AmiI-TRD2-CR2_like"/>
    <property type="match status" value="1"/>
</dbReference>
<keyword evidence="3" id="KW-0238">DNA-binding</keyword>
<feature type="domain" description="Type I restriction modification DNA specificity" evidence="4">
    <location>
        <begin position="206"/>
        <end position="386"/>
    </location>
</feature>
<dbReference type="RefSeq" id="WP_053084191.1">
    <property type="nucleotide sequence ID" value="NZ_HG764815.1"/>
</dbReference>
<feature type="domain" description="Type I restriction modification DNA specificity" evidence="4">
    <location>
        <begin position="82"/>
        <end position="160"/>
    </location>
</feature>
<evidence type="ECO:0000259" key="4">
    <source>
        <dbReference type="Pfam" id="PF01420"/>
    </source>
</evidence>
<evidence type="ECO:0000256" key="2">
    <source>
        <dbReference type="ARBA" id="ARBA00022747"/>
    </source>
</evidence>
<dbReference type="SUPFAM" id="SSF116734">
    <property type="entry name" value="DNA methylase specificity domain"/>
    <property type="match status" value="2"/>
</dbReference>
<accession>W6JZF7</accession>
<proteinExistence type="inferred from homology"/>
<dbReference type="InterPro" id="IPR052021">
    <property type="entry name" value="Type-I_RS_S_subunit"/>
</dbReference>
<dbReference type="GO" id="GO:0003677">
    <property type="term" value="F:DNA binding"/>
    <property type="evidence" value="ECO:0007669"/>
    <property type="project" value="UniProtKB-KW"/>
</dbReference>
<evidence type="ECO:0000313" key="6">
    <source>
        <dbReference type="Proteomes" id="UP000035763"/>
    </source>
</evidence>
<keyword evidence="2" id="KW-0680">Restriction system</keyword>
<dbReference type="GO" id="GO:0009307">
    <property type="term" value="P:DNA restriction-modification system"/>
    <property type="evidence" value="ECO:0007669"/>
    <property type="project" value="UniProtKB-KW"/>
</dbReference>
<dbReference type="Pfam" id="PF01420">
    <property type="entry name" value="Methylase_S"/>
    <property type="match status" value="2"/>
</dbReference>
<dbReference type="Gene3D" id="3.90.220.20">
    <property type="entry name" value="DNA methylase specificity domains"/>
    <property type="match status" value="2"/>
</dbReference>
<dbReference type="AlphaFoldDB" id="W6JZF7"/>
<gene>
    <name evidence="5" type="ORF">BN11_4590006</name>
</gene>
<dbReference type="Proteomes" id="UP000035763">
    <property type="component" value="Unassembled WGS sequence"/>
</dbReference>
<dbReference type="InterPro" id="IPR000055">
    <property type="entry name" value="Restrct_endonuc_typeI_TRD"/>
</dbReference>
<protein>
    <recommendedName>
        <fullName evidence="4">Type I restriction modification DNA specificity domain-containing protein</fullName>
    </recommendedName>
</protein>
<dbReference type="OrthoDB" id="3197085at2"/>
<evidence type="ECO:0000313" key="5">
    <source>
        <dbReference type="EMBL" id="CCH74582.1"/>
    </source>
</evidence>
<evidence type="ECO:0000256" key="3">
    <source>
        <dbReference type="ARBA" id="ARBA00023125"/>
    </source>
</evidence>
<comment type="caution">
    <text evidence="5">The sequence shown here is derived from an EMBL/GenBank/DDBJ whole genome shotgun (WGS) entry which is preliminary data.</text>
</comment>
<dbReference type="Gene3D" id="1.10.287.1120">
    <property type="entry name" value="Bipartite methylase S protein"/>
    <property type="match status" value="1"/>
</dbReference>
<name>W6JZF7_9MICO</name>
<sequence length="417" mass="46865">MTETRQIRLGRLFERRKILGFVDEPMLSVFREHGVVLKEKMVNHNQTAEDRSIYQLVEPGWLAVNRMKAWQGSLGVSAHRGIMSGHYICFAPRHSEHDRYLHYLLRSPRMTAHFAAISRGVRPGQIEIDNDQLAATPLDLPSTDEQRRIADFLDDRVARIDQIITARDRQTAHADERFTAARRNLVLGLGGPTRRVSLPWAESVGVDWEVRRLSQLARIGTGHTPSRSEPDYWVECRIPWLTTSDVHKFRRDEIDRLDGTEANISELGLANSAAVLHPAQTVALSRTASAGFSIIMDRDMATSQDFVTWTCGDGLNPEFLLHFLRAMRHYLLGYLSMGSTHKTIYFPDLMDLRVAAPSAARQRTAVEAVHATAAERNRLIRTLTRQVDLLGEFKQSLITAAVTGELDVTTAGSGIPG</sequence>
<keyword evidence="6" id="KW-1185">Reference proteome</keyword>